<sequence>MQYMWVAYTQFASRKSGEHNVIKTLIAQFGGNRNLATILERASKSTEATTLQMKQFIACQTGELFDLCIQDVTYEGAFRIAIVIFKTSPTKEHSV</sequence>
<name>A0A2P4WXV3_9STRA</name>
<keyword evidence="2" id="KW-1185">Reference proteome</keyword>
<dbReference type="AlphaFoldDB" id="A0A2P4WXV3"/>
<evidence type="ECO:0000313" key="1">
    <source>
        <dbReference type="EMBL" id="POM58117.1"/>
    </source>
</evidence>
<comment type="caution">
    <text evidence="1">The sequence shown here is derived from an EMBL/GenBank/DDBJ whole genome shotgun (WGS) entry which is preliminary data.</text>
</comment>
<gene>
    <name evidence="1" type="ORF">PHPALM_37281</name>
</gene>
<accession>A0A2P4WXV3</accession>
<proteinExistence type="predicted"/>
<reference evidence="1 2" key="1">
    <citation type="journal article" date="2017" name="Genome Biol. Evol.">
        <title>Phytophthora megakarya and P. palmivora, closely related causal agents of cacao black pod rot, underwent increases in genome sizes and gene numbers by different mechanisms.</title>
        <authorList>
            <person name="Ali S.S."/>
            <person name="Shao J."/>
            <person name="Lary D.J."/>
            <person name="Kronmiller B."/>
            <person name="Shen D."/>
            <person name="Strem M.D."/>
            <person name="Amoako-Attah I."/>
            <person name="Akrofi A.Y."/>
            <person name="Begoude B.A."/>
            <person name="Ten Hoopen G.M."/>
            <person name="Coulibaly K."/>
            <person name="Kebe B.I."/>
            <person name="Melnick R.L."/>
            <person name="Guiltinan M.J."/>
            <person name="Tyler B.M."/>
            <person name="Meinhardt L.W."/>
            <person name="Bailey B.A."/>
        </authorList>
    </citation>
    <scope>NUCLEOTIDE SEQUENCE [LARGE SCALE GENOMIC DNA]</scope>
    <source>
        <strain evidence="2">sbr112.9</strain>
    </source>
</reference>
<protein>
    <submittedName>
        <fullName evidence="1">Secreted RxLR effector peptide protein</fullName>
    </submittedName>
</protein>
<evidence type="ECO:0000313" key="2">
    <source>
        <dbReference type="Proteomes" id="UP000237271"/>
    </source>
</evidence>
<organism evidence="1 2">
    <name type="scientific">Phytophthora palmivora</name>
    <dbReference type="NCBI Taxonomy" id="4796"/>
    <lineage>
        <taxon>Eukaryota</taxon>
        <taxon>Sar</taxon>
        <taxon>Stramenopiles</taxon>
        <taxon>Oomycota</taxon>
        <taxon>Peronosporomycetes</taxon>
        <taxon>Peronosporales</taxon>
        <taxon>Peronosporaceae</taxon>
        <taxon>Phytophthora</taxon>
    </lineage>
</organism>
<dbReference type="Proteomes" id="UP000237271">
    <property type="component" value="Unassembled WGS sequence"/>
</dbReference>
<dbReference type="EMBL" id="NCKW01020353">
    <property type="protein sequence ID" value="POM58117.1"/>
    <property type="molecule type" value="Genomic_DNA"/>
</dbReference>